<gene>
    <name evidence="1" type="ORF">OB919_20075</name>
</gene>
<dbReference type="SUPFAM" id="SSF50998">
    <property type="entry name" value="Quinoprotein alcohol dehydrogenase-like"/>
    <property type="match status" value="1"/>
</dbReference>
<protein>
    <submittedName>
        <fullName evidence="1">PQQ-binding-like beta-propeller repeat protein</fullName>
    </submittedName>
</protein>
<dbReference type="EMBL" id="JAOPJZ010000034">
    <property type="protein sequence ID" value="MCU4754249.1"/>
    <property type="molecule type" value="Genomic_DNA"/>
</dbReference>
<keyword evidence="2" id="KW-1185">Reference proteome</keyword>
<sequence>MADQRIYVSTSESDLYWYTPDGESTSGPTADYIYTIYQTPTYLYIAGHDGTQKYLRQYEKVDNGNELRWESHSRDGNQLIPLPNEDIIEADPQVGDNVRRFSSEDGSVIWELAPDEDGNITDVTVLSNSNVLVAYDGSSGAIVEYDWEDGSVINTLEVESVIRTISRDDNDNYVIGESFDTIRKRTPDGDIIWEVEPIGSSPEFCARTDEVYVITYNSDNYVSIIDEDGNIVTEYRTDHIIDEYNEDSRSSYAVPLYDEARNLLIAQTADVDDDGDNEICVVDPFDESMLWSDSHWDNGFNSNGEHDVSAAPPYVSFEGEWIETIDLSGTVGLQGTPIEGAEILVIDDESDEFLERVVADENGEWSAEVADTTLHVTAQYEDEDGNQYNAESYPYVTEDE</sequence>
<accession>A0AAP2ZE20</accession>
<reference evidence="1 2" key="1">
    <citation type="submission" date="2022-09" db="EMBL/GenBank/DDBJ databases">
        <title>Enrichment on poylsaccharides allowed isolation of novel metabolic and taxonomic groups of Haloarchaea.</title>
        <authorList>
            <person name="Sorokin D.Y."/>
            <person name="Elcheninov A.G."/>
            <person name="Khizhniak T.V."/>
            <person name="Kolganova T.V."/>
            <person name="Kublanov I.V."/>
        </authorList>
    </citation>
    <scope>NUCLEOTIDE SEQUENCE [LARGE SCALE GENOMIC DNA]</scope>
    <source>
        <strain evidence="1 2">AArc-curdl1</strain>
    </source>
</reference>
<comment type="caution">
    <text evidence="1">The sequence shown here is derived from an EMBL/GenBank/DDBJ whole genome shotgun (WGS) entry which is preliminary data.</text>
</comment>
<proteinExistence type="predicted"/>
<name>A0AAP2ZE20_9EURY</name>
<evidence type="ECO:0000313" key="1">
    <source>
        <dbReference type="EMBL" id="MCU4754249.1"/>
    </source>
</evidence>
<dbReference type="InterPro" id="IPR015943">
    <property type="entry name" value="WD40/YVTN_repeat-like_dom_sf"/>
</dbReference>
<dbReference type="Proteomes" id="UP001321047">
    <property type="component" value="Unassembled WGS sequence"/>
</dbReference>
<organism evidence="1 2">
    <name type="scientific">Natronosalvus hydrolyticus</name>
    <dbReference type="NCBI Taxonomy" id="2979988"/>
    <lineage>
        <taxon>Archaea</taxon>
        <taxon>Methanobacteriati</taxon>
        <taxon>Methanobacteriota</taxon>
        <taxon>Stenosarchaea group</taxon>
        <taxon>Halobacteria</taxon>
        <taxon>Halobacteriales</taxon>
        <taxon>Natrialbaceae</taxon>
        <taxon>Natronosalvus</taxon>
    </lineage>
</organism>
<dbReference type="RefSeq" id="WP_342810551.1">
    <property type="nucleotide sequence ID" value="NZ_JAOPJZ010000034.1"/>
</dbReference>
<dbReference type="Gene3D" id="2.130.10.10">
    <property type="entry name" value="YVTN repeat-like/Quinoprotein amine dehydrogenase"/>
    <property type="match status" value="1"/>
</dbReference>
<evidence type="ECO:0000313" key="2">
    <source>
        <dbReference type="Proteomes" id="UP001321047"/>
    </source>
</evidence>
<dbReference type="AlphaFoldDB" id="A0AAP2ZE20"/>
<dbReference type="InterPro" id="IPR011047">
    <property type="entry name" value="Quinoprotein_ADH-like_sf"/>
</dbReference>